<dbReference type="Pfam" id="PF00173">
    <property type="entry name" value="Cyt-b5"/>
    <property type="match status" value="1"/>
</dbReference>
<evidence type="ECO:0000256" key="4">
    <source>
        <dbReference type="RuleBase" id="RU362121"/>
    </source>
</evidence>
<dbReference type="HOGENOM" id="CLU_046313_2_1_1"/>
<dbReference type="InterPro" id="IPR001199">
    <property type="entry name" value="Cyt_B5-like_heme/steroid-bd"/>
</dbReference>
<dbReference type="SMART" id="SM01117">
    <property type="entry name" value="Cyt-b5"/>
    <property type="match status" value="1"/>
</dbReference>
<proteinExistence type="inferred from homology"/>
<dbReference type="EMBL" id="CM008974">
    <property type="protein sequence ID" value="PNW73837.1"/>
    <property type="molecule type" value="Genomic_DNA"/>
</dbReference>
<evidence type="ECO:0000256" key="5">
    <source>
        <dbReference type="SAM" id="MobiDB-lite"/>
    </source>
</evidence>
<dbReference type="OMA" id="MENDNDF"/>
<dbReference type="InterPro" id="IPR018506">
    <property type="entry name" value="Cyt_B5_heme-BS"/>
</dbReference>
<dbReference type="PaxDb" id="3055-EDP08772"/>
<accession>A8HT22</accession>
<dbReference type="GO" id="GO:0004128">
    <property type="term" value="F:cytochrome-b5 reductase activity, acting on NAD(P)H"/>
    <property type="evidence" value="ECO:0000318"/>
    <property type="project" value="GO_Central"/>
</dbReference>
<evidence type="ECO:0000313" key="8">
    <source>
        <dbReference type="Proteomes" id="UP000006906"/>
    </source>
</evidence>
<dbReference type="GO" id="GO:0005737">
    <property type="term" value="C:cytoplasm"/>
    <property type="evidence" value="ECO:0000318"/>
    <property type="project" value="GO_Central"/>
</dbReference>
<keyword evidence="2 4" id="KW-0479">Metal-binding</keyword>
<dbReference type="PRINTS" id="PR00363">
    <property type="entry name" value="CYTOCHROMEB5"/>
</dbReference>
<dbReference type="InterPro" id="IPR051872">
    <property type="entry name" value="Cytochrome_b5/Flavoprotein_Rdt"/>
</dbReference>
<keyword evidence="3 4" id="KW-0408">Iron</keyword>
<dbReference type="FunCoup" id="A8HT22">
    <property type="interactions" value="464"/>
</dbReference>
<dbReference type="Gramene" id="PNW73837">
    <property type="protein sequence ID" value="PNW73837"/>
    <property type="gene ID" value="CHLRE_13g574800v5"/>
</dbReference>
<evidence type="ECO:0000256" key="2">
    <source>
        <dbReference type="ARBA" id="ARBA00022723"/>
    </source>
</evidence>
<dbReference type="OrthoDB" id="432299at2759"/>
<dbReference type="PANTHER" id="PTHR46237">
    <property type="entry name" value="CYTOCHROME B5 REDUCTASE 4 FAMILY MEMBER"/>
    <property type="match status" value="1"/>
</dbReference>
<evidence type="ECO:0000313" key="7">
    <source>
        <dbReference type="EMBL" id="PNW73836.1"/>
    </source>
</evidence>
<feature type="domain" description="Cytochrome b5 heme-binding" evidence="6">
    <location>
        <begin position="90"/>
        <end position="166"/>
    </location>
</feature>
<dbReference type="GO" id="GO:0046872">
    <property type="term" value="F:metal ion binding"/>
    <property type="evidence" value="ECO:0007669"/>
    <property type="project" value="UniProtKB-UniRule"/>
</dbReference>
<feature type="region of interest" description="Disordered" evidence="5">
    <location>
        <begin position="35"/>
        <end position="56"/>
    </location>
</feature>
<dbReference type="eggNOG" id="KOG0536">
    <property type="taxonomic scope" value="Eukaryota"/>
</dbReference>
<dbReference type="FunFam" id="3.10.120.10:FF:000001">
    <property type="entry name" value="Cytochrome b5 reductase 4"/>
    <property type="match status" value="1"/>
</dbReference>
<keyword evidence="1 4" id="KW-0349">Heme</keyword>
<dbReference type="PROSITE" id="PS50255">
    <property type="entry name" value="CYTOCHROME_B5_2"/>
    <property type="match status" value="1"/>
</dbReference>
<keyword evidence="8" id="KW-1185">Reference proteome</keyword>
<dbReference type="InterPro" id="IPR036400">
    <property type="entry name" value="Cyt_B5-like_heme/steroid_sf"/>
</dbReference>
<evidence type="ECO:0000256" key="1">
    <source>
        <dbReference type="ARBA" id="ARBA00022617"/>
    </source>
</evidence>
<dbReference type="PANTHER" id="PTHR46237:SF1">
    <property type="entry name" value="CYTOCHROME B5 REDUCTASE 4"/>
    <property type="match status" value="1"/>
</dbReference>
<dbReference type="AlphaFoldDB" id="A8HT22"/>
<dbReference type="KEGG" id="cre:CHLRE_13g574800v5"/>
<sequence>MSADDLGGGGFSFPVLDQPAEAPKKIPLTAFSTVTDRSGSAAKSPEAPVPITDKPARSKVPLEKGYSQVDWLKLSKSGADLNGLSGGSLRRDITLEEVKKHSTLEDAWMVLRGKVYNISPYLRFHPGGVPILMKAAGKDGTALFSKYHPWVNADALLEKCLVGLLAPAPEAGAEAQAKPASS</sequence>
<dbReference type="Gramene" id="PNW73836">
    <property type="protein sequence ID" value="PNW73836"/>
    <property type="gene ID" value="CHLRE_13g574800v5"/>
</dbReference>
<dbReference type="PROSITE" id="PS00191">
    <property type="entry name" value="CYTOCHROME_B5_1"/>
    <property type="match status" value="1"/>
</dbReference>
<dbReference type="SUPFAM" id="SSF55856">
    <property type="entry name" value="Cytochrome b5-like heme/steroid binding domain"/>
    <property type="match status" value="1"/>
</dbReference>
<reference evidence="7 8" key="1">
    <citation type="journal article" date="2007" name="Science">
        <title>The Chlamydomonas genome reveals the evolution of key animal and plant functions.</title>
        <authorList>
            <person name="Merchant S.S."/>
            <person name="Prochnik S.E."/>
            <person name="Vallon O."/>
            <person name="Harris E.H."/>
            <person name="Karpowicz S.J."/>
            <person name="Witman G.B."/>
            <person name="Terry A."/>
            <person name="Salamov A."/>
            <person name="Fritz-Laylin L.K."/>
            <person name="Marechal-Drouard L."/>
            <person name="Marshall W.F."/>
            <person name="Qu L.H."/>
            <person name="Nelson D.R."/>
            <person name="Sanderfoot A.A."/>
            <person name="Spalding M.H."/>
            <person name="Kapitonov V.V."/>
            <person name="Ren Q."/>
            <person name="Ferris P."/>
            <person name="Lindquist E."/>
            <person name="Shapiro H."/>
            <person name="Lucas S.M."/>
            <person name="Grimwood J."/>
            <person name="Schmutz J."/>
            <person name="Cardol P."/>
            <person name="Cerutti H."/>
            <person name="Chanfreau G."/>
            <person name="Chen C.L."/>
            <person name="Cognat V."/>
            <person name="Croft M.T."/>
            <person name="Dent R."/>
            <person name="Dutcher S."/>
            <person name="Fernandez E."/>
            <person name="Fukuzawa H."/>
            <person name="Gonzalez-Ballester D."/>
            <person name="Gonzalez-Halphen D."/>
            <person name="Hallmann A."/>
            <person name="Hanikenne M."/>
            <person name="Hippler M."/>
            <person name="Inwood W."/>
            <person name="Jabbari K."/>
            <person name="Kalanon M."/>
            <person name="Kuras R."/>
            <person name="Lefebvre P.A."/>
            <person name="Lemaire S.D."/>
            <person name="Lobanov A.V."/>
            <person name="Lohr M."/>
            <person name="Manuell A."/>
            <person name="Meier I."/>
            <person name="Mets L."/>
            <person name="Mittag M."/>
            <person name="Mittelmeier T."/>
            <person name="Moroney J.V."/>
            <person name="Moseley J."/>
            <person name="Napoli C."/>
            <person name="Nedelcu A.M."/>
            <person name="Niyogi K."/>
            <person name="Novoselov S.V."/>
            <person name="Paulsen I.T."/>
            <person name="Pazour G."/>
            <person name="Purton S."/>
            <person name="Ral J.P."/>
            <person name="Riano-Pachon D.M."/>
            <person name="Riekhof W."/>
            <person name="Rymarquis L."/>
            <person name="Schroda M."/>
            <person name="Stern D."/>
            <person name="Umen J."/>
            <person name="Willows R."/>
            <person name="Wilson N."/>
            <person name="Zimmer S.L."/>
            <person name="Allmer J."/>
            <person name="Balk J."/>
            <person name="Bisova K."/>
            <person name="Chen C.J."/>
            <person name="Elias M."/>
            <person name="Gendler K."/>
            <person name="Hauser C."/>
            <person name="Lamb M.R."/>
            <person name="Ledford H."/>
            <person name="Long J.C."/>
            <person name="Minagawa J."/>
            <person name="Page M.D."/>
            <person name="Pan J."/>
            <person name="Pootakham W."/>
            <person name="Roje S."/>
            <person name="Rose A."/>
            <person name="Stahlberg E."/>
            <person name="Terauchi A.M."/>
            <person name="Yang P."/>
            <person name="Ball S."/>
            <person name="Bowler C."/>
            <person name="Dieckmann C.L."/>
            <person name="Gladyshev V.N."/>
            <person name="Green P."/>
            <person name="Jorgensen R."/>
            <person name="Mayfield S."/>
            <person name="Mueller-Roeber B."/>
            <person name="Rajamani S."/>
            <person name="Sayre R.T."/>
            <person name="Brokstein P."/>
            <person name="Dubchak I."/>
            <person name="Goodstein D."/>
            <person name="Hornick L."/>
            <person name="Huang Y.W."/>
            <person name="Jhaveri J."/>
            <person name="Luo Y."/>
            <person name="Martinez D."/>
            <person name="Ngau W.C."/>
            <person name="Otillar B."/>
            <person name="Poliakov A."/>
            <person name="Porter A."/>
            <person name="Szajkowski L."/>
            <person name="Werner G."/>
            <person name="Zhou K."/>
            <person name="Grigoriev I.V."/>
            <person name="Rokhsar D.S."/>
            <person name="Grossman A.R."/>
        </authorList>
    </citation>
    <scope>NUCLEOTIDE SEQUENCE [LARGE SCALE GENOMIC DNA]</scope>
    <source>
        <strain evidence="8">CC-503</strain>
        <strain evidence="7">CC-503 cw92 mt+</strain>
    </source>
</reference>
<dbReference type="EMBL" id="CM008974">
    <property type="protein sequence ID" value="PNW73836.1"/>
    <property type="molecule type" value="Genomic_DNA"/>
</dbReference>
<dbReference type="Proteomes" id="UP000006906">
    <property type="component" value="Chromosome 13"/>
</dbReference>
<gene>
    <name evidence="7" type="ORF">CHLRE_13g574800v5</name>
</gene>
<comment type="similarity">
    <text evidence="4">Belongs to the cytochrome b5 family.</text>
</comment>
<evidence type="ECO:0000259" key="6">
    <source>
        <dbReference type="PROSITE" id="PS50255"/>
    </source>
</evidence>
<dbReference type="Gene3D" id="3.10.120.10">
    <property type="entry name" value="Cytochrome b5-like heme/steroid binding domain"/>
    <property type="match status" value="1"/>
</dbReference>
<evidence type="ECO:0000256" key="3">
    <source>
        <dbReference type="ARBA" id="ARBA00023004"/>
    </source>
</evidence>
<dbReference type="GO" id="GO:0020037">
    <property type="term" value="F:heme binding"/>
    <property type="evidence" value="ECO:0000318"/>
    <property type="project" value="GO_Central"/>
</dbReference>
<protein>
    <recommendedName>
        <fullName evidence="6">Cytochrome b5 heme-binding domain-containing protein</fullName>
    </recommendedName>
</protein>
<dbReference type="STRING" id="3055.A8HT22"/>
<dbReference type="GeneID" id="5719214"/>
<dbReference type="RefSeq" id="XP_001693518.1">
    <property type="nucleotide sequence ID" value="XM_001693466.2"/>
</dbReference>
<dbReference type="RefSeq" id="XP_042917408.1">
    <property type="nucleotide sequence ID" value="XM_043069433.1"/>
</dbReference>
<organism evidence="7 8">
    <name type="scientific">Chlamydomonas reinhardtii</name>
    <name type="common">Chlamydomonas smithii</name>
    <dbReference type="NCBI Taxonomy" id="3055"/>
    <lineage>
        <taxon>Eukaryota</taxon>
        <taxon>Viridiplantae</taxon>
        <taxon>Chlorophyta</taxon>
        <taxon>core chlorophytes</taxon>
        <taxon>Chlorophyceae</taxon>
        <taxon>CS clade</taxon>
        <taxon>Chlamydomonadales</taxon>
        <taxon>Chlamydomonadaceae</taxon>
        <taxon>Chlamydomonas</taxon>
    </lineage>
</organism>
<name>A8HT22_CHLRE</name>
<reference evidence="7" key="2">
    <citation type="submission" date="2017-07" db="EMBL/GenBank/DDBJ databases">
        <title>WGS assembly of Chlamydomonas reinhardtii.</title>
        <authorList>
            <consortium name="Chlamydomonas Annotation Team"/>
            <consortium name="JGI Annotation Team"/>
            <person name="Merchant S.S."/>
            <person name="Prochnik S.E."/>
            <person name="Vallon O."/>
            <person name="Harris E.H."/>
            <person name="Karpowicz S.J."/>
            <person name="Witman G.B."/>
            <person name="Terry A."/>
            <person name="Salamov A."/>
            <person name="Fritz-Laylin L.K."/>
            <person name="Marechal-Drouard L."/>
            <person name="Marshall W.F."/>
            <person name="Qu L.H."/>
            <person name="Nelson D.R."/>
            <person name="Sanderfoot A.A."/>
            <person name="Spalding M.H."/>
            <person name="Kapitonov V.V."/>
            <person name="Ren Q."/>
            <person name="Ferris P."/>
            <person name="Lindquist E."/>
            <person name="Shapiro H."/>
            <person name="Lucas S.M."/>
            <person name="Grimwood J."/>
            <person name="Schmutz J."/>
            <person name="Grigoriev I.V."/>
            <person name="Rokhsar D.S."/>
        </authorList>
    </citation>
    <scope>NUCLEOTIDE SEQUENCE</scope>
    <source>
        <strain evidence="7">CC-503 cw92 mt+</strain>
    </source>
</reference>